<dbReference type="Pfam" id="PF14244">
    <property type="entry name" value="Retrotran_gag_3"/>
    <property type="match status" value="1"/>
</dbReference>
<dbReference type="InterPro" id="IPR036770">
    <property type="entry name" value="Ankyrin_rpt-contain_sf"/>
</dbReference>
<dbReference type="InterPro" id="IPR002110">
    <property type="entry name" value="Ankyrin_rpt"/>
</dbReference>
<feature type="domain" description="Retrotransposon Copia-like N-terminal" evidence="2">
    <location>
        <begin position="541"/>
        <end position="587"/>
    </location>
</feature>
<comment type="caution">
    <text evidence="3">The sequence shown here is derived from an EMBL/GenBank/DDBJ whole genome shotgun (WGS) entry which is preliminary data.</text>
</comment>
<dbReference type="SUPFAM" id="SSF48403">
    <property type="entry name" value="Ankyrin repeat"/>
    <property type="match status" value="1"/>
</dbReference>
<evidence type="ECO:0000256" key="1">
    <source>
        <dbReference type="PROSITE-ProRule" id="PRU00023"/>
    </source>
</evidence>
<protein>
    <submittedName>
        <fullName evidence="3">Ankyrin repeat-containing protein</fullName>
    </submittedName>
</protein>
<keyword evidence="4" id="KW-1185">Reference proteome</keyword>
<name>A0ABQ4Y8J7_9ASTR</name>
<dbReference type="Gene3D" id="1.25.40.20">
    <property type="entry name" value="Ankyrin repeat-containing domain"/>
    <property type="match status" value="1"/>
</dbReference>
<dbReference type="PANTHER" id="PTHR47303">
    <property type="match status" value="1"/>
</dbReference>
<reference evidence="3" key="1">
    <citation type="journal article" date="2022" name="Int. J. Mol. Sci.">
        <title>Draft Genome of Tanacetum Coccineum: Genomic Comparison of Closely Related Tanacetum-Family Plants.</title>
        <authorList>
            <person name="Yamashiro T."/>
            <person name="Shiraishi A."/>
            <person name="Nakayama K."/>
            <person name="Satake H."/>
        </authorList>
    </citation>
    <scope>NUCLEOTIDE SEQUENCE</scope>
</reference>
<dbReference type="InterPro" id="IPR029472">
    <property type="entry name" value="Copia-like_N"/>
</dbReference>
<feature type="repeat" description="ANK" evidence="1">
    <location>
        <begin position="248"/>
        <end position="271"/>
    </location>
</feature>
<dbReference type="Proteomes" id="UP001151760">
    <property type="component" value="Unassembled WGS sequence"/>
</dbReference>
<reference evidence="3" key="2">
    <citation type="submission" date="2022-01" db="EMBL/GenBank/DDBJ databases">
        <authorList>
            <person name="Yamashiro T."/>
            <person name="Shiraishi A."/>
            <person name="Satake H."/>
            <person name="Nakayama K."/>
        </authorList>
    </citation>
    <scope>NUCLEOTIDE SEQUENCE</scope>
</reference>
<feature type="repeat" description="ANK" evidence="1">
    <location>
        <begin position="212"/>
        <end position="247"/>
    </location>
</feature>
<proteinExistence type="predicted"/>
<dbReference type="EMBL" id="BQNB010010173">
    <property type="protein sequence ID" value="GJS73700.1"/>
    <property type="molecule type" value="Genomic_DNA"/>
</dbReference>
<organism evidence="3 4">
    <name type="scientific">Tanacetum coccineum</name>
    <dbReference type="NCBI Taxonomy" id="301880"/>
    <lineage>
        <taxon>Eukaryota</taxon>
        <taxon>Viridiplantae</taxon>
        <taxon>Streptophyta</taxon>
        <taxon>Embryophyta</taxon>
        <taxon>Tracheophyta</taxon>
        <taxon>Spermatophyta</taxon>
        <taxon>Magnoliopsida</taxon>
        <taxon>eudicotyledons</taxon>
        <taxon>Gunneridae</taxon>
        <taxon>Pentapetalae</taxon>
        <taxon>asterids</taxon>
        <taxon>campanulids</taxon>
        <taxon>Asterales</taxon>
        <taxon>Asteraceae</taxon>
        <taxon>Asteroideae</taxon>
        <taxon>Anthemideae</taxon>
        <taxon>Anthemidinae</taxon>
        <taxon>Tanacetum</taxon>
    </lineage>
</organism>
<dbReference type="PANTHER" id="PTHR47303:SF1">
    <property type="entry name" value="NF-KAPPA-B INHIBITOR BETA"/>
    <property type="match status" value="1"/>
</dbReference>
<evidence type="ECO:0000259" key="2">
    <source>
        <dbReference type="Pfam" id="PF14244"/>
    </source>
</evidence>
<evidence type="ECO:0000313" key="4">
    <source>
        <dbReference type="Proteomes" id="UP001151760"/>
    </source>
</evidence>
<sequence length="593" mass="66835">MKSTHNNKKSLGMLDSFKVPAIKQDIKYHNPSVDMVEVSRLEELKYLYASNVNVSNFVSVKLSGELKYHVWKAQMLCLMESQKMRGIVDAKFDGPGATSVEIMKQYDSLLRGWILGSLSEDVLSTIVDLKSAKLVWRKLKSIYDPEISPQQDSNSSEQLTETEIVTVIETENKDNVERNKKLRKATVEGRWWEAEAILKNCKDAATKAISNDGNTMLHLAVGIGQNDFVEKLLNFIKDGEDIESKNSDGRTALHIAAIVGNKYAAELLVKKRRELLGISDHKAYVPLVSAYYNMQLVTFVYLLEATETKQQPLPIALYPGSGVKTGVNLLITAIFTKEYDLALALVNIYPELATKDYQVLMAIARTFPSELDYGERLIYPLAPIKHIEKKKKDYKDAKHIVNLVCNQIDKLSFSGTHHPCYSRPILEAACQGAYEVVDEILKIYNLIYHIVERTDYYRTIMDASKNNILHLAGKLAPLRILNRTTGGALQLQRDLQWREEVKKLVFPTYLTKENIFKETPEMEKLPSTTSNSINDPLYISNSDHPGMVLTLTPFNGSNFLGWSRTVKMALGAKLKLGFINGTCVKPAMDGENL</sequence>
<dbReference type="Pfam" id="PF12796">
    <property type="entry name" value="Ank_2"/>
    <property type="match status" value="1"/>
</dbReference>
<evidence type="ECO:0000313" key="3">
    <source>
        <dbReference type="EMBL" id="GJS73700.1"/>
    </source>
</evidence>
<gene>
    <name evidence="3" type="ORF">Tco_0706541</name>
</gene>
<dbReference type="PROSITE" id="PS50297">
    <property type="entry name" value="ANK_REP_REGION"/>
    <property type="match status" value="2"/>
</dbReference>
<keyword evidence="1" id="KW-0040">ANK repeat</keyword>
<dbReference type="PROSITE" id="PS50088">
    <property type="entry name" value="ANK_REPEAT"/>
    <property type="match status" value="2"/>
</dbReference>
<dbReference type="SMART" id="SM00248">
    <property type="entry name" value="ANK"/>
    <property type="match status" value="3"/>
</dbReference>
<accession>A0ABQ4Y8J7</accession>